<evidence type="ECO:0000256" key="1">
    <source>
        <dbReference type="ARBA" id="ARBA00022967"/>
    </source>
</evidence>
<dbReference type="Pfam" id="PF00361">
    <property type="entry name" value="Proton_antipo_M"/>
    <property type="match status" value="1"/>
</dbReference>
<evidence type="ECO:0000313" key="5">
    <source>
        <dbReference type="EMBL" id="KAH0447253.1"/>
    </source>
</evidence>
<dbReference type="AlphaFoldDB" id="A0AAV7FUS8"/>
<dbReference type="GO" id="GO:0009507">
    <property type="term" value="C:chloroplast"/>
    <property type="evidence" value="ECO:0007669"/>
    <property type="project" value="TreeGrafter"/>
</dbReference>
<evidence type="ECO:0000256" key="3">
    <source>
        <dbReference type="SAM" id="Phobius"/>
    </source>
</evidence>
<organism evidence="5 6">
    <name type="scientific">Dendrobium chrysotoxum</name>
    <name type="common">Orchid</name>
    <dbReference type="NCBI Taxonomy" id="161865"/>
    <lineage>
        <taxon>Eukaryota</taxon>
        <taxon>Viridiplantae</taxon>
        <taxon>Streptophyta</taxon>
        <taxon>Embryophyta</taxon>
        <taxon>Tracheophyta</taxon>
        <taxon>Spermatophyta</taxon>
        <taxon>Magnoliopsida</taxon>
        <taxon>Liliopsida</taxon>
        <taxon>Asparagales</taxon>
        <taxon>Orchidaceae</taxon>
        <taxon>Epidendroideae</taxon>
        <taxon>Malaxideae</taxon>
        <taxon>Dendrobiinae</taxon>
        <taxon>Dendrobium</taxon>
    </lineage>
</organism>
<keyword evidence="2" id="KW-0520">NAD</keyword>
<accession>A0AAV7FUS8</accession>
<feature type="domain" description="NADH:quinone oxidoreductase/Mrp antiporter transmembrane" evidence="4">
    <location>
        <begin position="72"/>
        <end position="119"/>
    </location>
</feature>
<protein>
    <recommendedName>
        <fullName evidence="4">NADH:quinone oxidoreductase/Mrp antiporter transmembrane domain-containing protein</fullName>
    </recommendedName>
</protein>
<keyword evidence="3" id="KW-0472">Membrane</keyword>
<keyword evidence="6" id="KW-1185">Reference proteome</keyword>
<dbReference type="GO" id="GO:0048039">
    <property type="term" value="F:ubiquinone binding"/>
    <property type="evidence" value="ECO:0007669"/>
    <property type="project" value="TreeGrafter"/>
</dbReference>
<evidence type="ECO:0000259" key="4">
    <source>
        <dbReference type="Pfam" id="PF00361"/>
    </source>
</evidence>
<dbReference type="PANTHER" id="PTHR43507">
    <property type="entry name" value="NADH-UBIQUINONE OXIDOREDUCTASE CHAIN 4"/>
    <property type="match status" value="1"/>
</dbReference>
<sequence length="119" mass="13428">MDQSFDFHWRLGTDGLSIGPILLTGFLTTLATLAAWPNSFLFTYFIRKKTPVLGYKVSFVHCRRFHFSLNRSSSIGNNTLFGFLIAYAVKSPMIPLHTWLPDTHGEAHYSTCMLLAGIL</sequence>
<dbReference type="GO" id="GO:0042773">
    <property type="term" value="P:ATP synthesis coupled electron transport"/>
    <property type="evidence" value="ECO:0007669"/>
    <property type="project" value="InterPro"/>
</dbReference>
<comment type="caution">
    <text evidence="5">The sequence shown here is derived from an EMBL/GenBank/DDBJ whole genome shotgun (WGS) entry which is preliminary data.</text>
</comment>
<dbReference type="GO" id="GO:0015990">
    <property type="term" value="P:electron transport coupled proton transport"/>
    <property type="evidence" value="ECO:0007669"/>
    <property type="project" value="TreeGrafter"/>
</dbReference>
<dbReference type="PANTHER" id="PTHR43507:SF21">
    <property type="entry name" value="NAD(P)H-QUINONE OXIDOREDUCTASE CHAIN 4, CHLOROPLASTIC"/>
    <property type="match status" value="1"/>
</dbReference>
<dbReference type="InterPro" id="IPR003918">
    <property type="entry name" value="NADH_UbQ_OxRdtase"/>
</dbReference>
<dbReference type="GO" id="GO:0008137">
    <property type="term" value="F:NADH dehydrogenase (ubiquinone) activity"/>
    <property type="evidence" value="ECO:0007669"/>
    <property type="project" value="InterPro"/>
</dbReference>
<evidence type="ECO:0000256" key="2">
    <source>
        <dbReference type="ARBA" id="ARBA00023027"/>
    </source>
</evidence>
<keyword evidence="3" id="KW-0812">Transmembrane</keyword>
<dbReference type="GO" id="GO:0003954">
    <property type="term" value="F:NADH dehydrogenase activity"/>
    <property type="evidence" value="ECO:0007669"/>
    <property type="project" value="TreeGrafter"/>
</dbReference>
<dbReference type="EMBL" id="JAGFBR010000104">
    <property type="protein sequence ID" value="KAH0447253.1"/>
    <property type="molecule type" value="Genomic_DNA"/>
</dbReference>
<keyword evidence="3" id="KW-1133">Transmembrane helix</keyword>
<dbReference type="Proteomes" id="UP000775213">
    <property type="component" value="Unassembled WGS sequence"/>
</dbReference>
<name>A0AAV7FUS8_DENCH</name>
<reference evidence="5 6" key="1">
    <citation type="journal article" date="2021" name="Hortic Res">
        <title>Chromosome-scale assembly of the Dendrobium chrysotoxum genome enhances the understanding of orchid evolution.</title>
        <authorList>
            <person name="Zhang Y."/>
            <person name="Zhang G.Q."/>
            <person name="Zhang D."/>
            <person name="Liu X.D."/>
            <person name="Xu X.Y."/>
            <person name="Sun W.H."/>
            <person name="Yu X."/>
            <person name="Zhu X."/>
            <person name="Wang Z.W."/>
            <person name="Zhao X."/>
            <person name="Zhong W.Y."/>
            <person name="Chen H."/>
            <person name="Yin W.L."/>
            <person name="Huang T."/>
            <person name="Niu S.C."/>
            <person name="Liu Z.J."/>
        </authorList>
    </citation>
    <scope>NUCLEOTIDE SEQUENCE [LARGE SCALE GENOMIC DNA]</scope>
    <source>
        <strain evidence="5">Lindl</strain>
    </source>
</reference>
<feature type="transmembrane region" description="Helical" evidence="3">
    <location>
        <begin position="20"/>
        <end position="46"/>
    </location>
</feature>
<keyword evidence="1" id="KW-1278">Translocase</keyword>
<proteinExistence type="predicted"/>
<evidence type="ECO:0000313" key="6">
    <source>
        <dbReference type="Proteomes" id="UP000775213"/>
    </source>
</evidence>
<gene>
    <name evidence="5" type="ORF">IEQ34_023910</name>
</gene>
<dbReference type="InterPro" id="IPR001750">
    <property type="entry name" value="ND/Mrp_TM"/>
</dbReference>